<organism evidence="1 2">
    <name type="scientific">Bambusicola thoracicus</name>
    <name type="common">Chinese bamboo-partridge</name>
    <name type="synonym">Perdix thoracica</name>
    <dbReference type="NCBI Taxonomy" id="9083"/>
    <lineage>
        <taxon>Eukaryota</taxon>
        <taxon>Metazoa</taxon>
        <taxon>Chordata</taxon>
        <taxon>Craniata</taxon>
        <taxon>Vertebrata</taxon>
        <taxon>Euteleostomi</taxon>
        <taxon>Archelosauria</taxon>
        <taxon>Archosauria</taxon>
        <taxon>Dinosauria</taxon>
        <taxon>Saurischia</taxon>
        <taxon>Theropoda</taxon>
        <taxon>Coelurosauria</taxon>
        <taxon>Aves</taxon>
        <taxon>Neognathae</taxon>
        <taxon>Galloanserae</taxon>
        <taxon>Galliformes</taxon>
        <taxon>Phasianidae</taxon>
        <taxon>Perdicinae</taxon>
        <taxon>Bambusicola</taxon>
    </lineage>
</organism>
<keyword evidence="2" id="KW-1185">Reference proteome</keyword>
<evidence type="ECO:0000313" key="1">
    <source>
        <dbReference type="EMBL" id="POI30536.1"/>
    </source>
</evidence>
<dbReference type="Proteomes" id="UP000237246">
    <property type="component" value="Unassembled WGS sequence"/>
</dbReference>
<protein>
    <submittedName>
        <fullName evidence="1">Uncharacterized protein</fullName>
    </submittedName>
</protein>
<name>A0A2P4T2D8_BAMTH</name>
<sequence>METSGHGDHSGRKRK</sequence>
<dbReference type="EMBL" id="PPHD01011474">
    <property type="protein sequence ID" value="POI30536.1"/>
    <property type="molecule type" value="Genomic_DNA"/>
</dbReference>
<proteinExistence type="predicted"/>
<accession>A0A2P4T2D8</accession>
<evidence type="ECO:0000313" key="2">
    <source>
        <dbReference type="Proteomes" id="UP000237246"/>
    </source>
</evidence>
<gene>
    <name evidence="1" type="ORF">CIB84_005714</name>
</gene>
<reference evidence="1 2" key="1">
    <citation type="submission" date="2018-01" db="EMBL/GenBank/DDBJ databases">
        <title>Comparison of the Chinese Bamboo Partridge and Red Junglefowl genome sequences highlights the importance of demography in genome evolution.</title>
        <authorList>
            <person name="Tiley G.P."/>
            <person name="Kimball R.T."/>
            <person name="Braun E.L."/>
            <person name="Burleigh J.G."/>
        </authorList>
    </citation>
    <scope>NUCLEOTIDE SEQUENCE [LARGE SCALE GENOMIC DNA]</scope>
    <source>
        <strain evidence="1">RTK389</strain>
        <tissue evidence="1">Blood</tissue>
    </source>
</reference>
<comment type="caution">
    <text evidence="1">The sequence shown here is derived from an EMBL/GenBank/DDBJ whole genome shotgun (WGS) entry which is preliminary data.</text>
</comment>